<dbReference type="Proteomes" id="UP001145114">
    <property type="component" value="Unassembled WGS sequence"/>
</dbReference>
<comment type="caution">
    <text evidence="1">The sequence shown here is derived from an EMBL/GenBank/DDBJ whole genome shotgun (WGS) entry which is preliminary data.</text>
</comment>
<dbReference type="EMBL" id="JAMZIH010006219">
    <property type="protein sequence ID" value="KAJ1674149.1"/>
    <property type="molecule type" value="Genomic_DNA"/>
</dbReference>
<keyword evidence="2" id="KW-1185">Reference proteome</keyword>
<proteinExistence type="predicted"/>
<accession>A0ACC1HIL8</accession>
<name>A0ACC1HIL8_9FUNG</name>
<feature type="non-terminal residue" evidence="1">
    <location>
        <position position="707"/>
    </location>
</feature>
<sequence>QHQQQPTIYDHQPFPTAPPQSSSDSPFFSKLQHTYDRPATALGSHQHYPIIHLPSHLSHNRPSSHSSTDLASSGQFLARGVESAFLSHGNGSTADLPFPAAGAVVPENGNSCVVVDNRDSQYSNSMLKSFQQSVVSLTSGVHPLEAVGLQKTIDAVVLDFAVDERVTYQYALRFALLLEEDAHSVAPALPSKAFQRFNGLTDAVSSCQNGSSTPLGNRRLGYRVRPPQRLENIPQGGFLLDTERSLGTHSPASLRSNTSTSSVARHGLQRQLGIPSPFKDWRTSLANISESALRILGGDGKKHSRAQSSRLRMVNTPSPQYCQSSSLPPTPGPIDSPGGPQLAESLVAAQPQRQQPQQQQQASMAYITQDIIKVVTKCLSCQVKNDSVHPFTKSCYQALADSLKNKSFARYLCQTGSIDDILKAFAQFVLEQCKHENIDGKEEVSRIVLNQVARLVGALKVAIEVKSSSNGPVVQSALRRLDCYLEMDLPGVIPQTIEYIPPAIGYGSNGGPGSRVAFSSTPPAISPSPSGAGVFVQRTHYSSASEWLQYGFQMQPTQHRYISQQLKQEVSEANSLDDLKKWLQLVKMDRSLAGRPEDFISESAYRRWRNREETSLGQLIMSFMYKKTGKSSSPLDSTYSHQSSSPPYSGENYDLTAFHFVPENAPAHYRKLVERAVQHDIASPVASLPPAAVADGDNSDGRAATPI</sequence>
<organism evidence="1 2">
    <name type="scientific">Spiromyces aspiralis</name>
    <dbReference type="NCBI Taxonomy" id="68401"/>
    <lineage>
        <taxon>Eukaryota</taxon>
        <taxon>Fungi</taxon>
        <taxon>Fungi incertae sedis</taxon>
        <taxon>Zoopagomycota</taxon>
        <taxon>Kickxellomycotina</taxon>
        <taxon>Kickxellomycetes</taxon>
        <taxon>Kickxellales</taxon>
        <taxon>Kickxellaceae</taxon>
        <taxon>Spiromyces</taxon>
    </lineage>
</organism>
<reference evidence="1" key="1">
    <citation type="submission" date="2022-06" db="EMBL/GenBank/DDBJ databases">
        <title>Phylogenomic reconstructions and comparative analyses of Kickxellomycotina fungi.</title>
        <authorList>
            <person name="Reynolds N.K."/>
            <person name="Stajich J.E."/>
            <person name="Barry K."/>
            <person name="Grigoriev I.V."/>
            <person name="Crous P."/>
            <person name="Smith M.E."/>
        </authorList>
    </citation>
    <scope>NUCLEOTIDE SEQUENCE</scope>
    <source>
        <strain evidence="1">RSA 2271</strain>
    </source>
</reference>
<evidence type="ECO:0000313" key="2">
    <source>
        <dbReference type="Proteomes" id="UP001145114"/>
    </source>
</evidence>
<protein>
    <submittedName>
        <fullName evidence="1">Uncharacterized protein</fullName>
    </submittedName>
</protein>
<feature type="non-terminal residue" evidence="1">
    <location>
        <position position="1"/>
    </location>
</feature>
<evidence type="ECO:0000313" key="1">
    <source>
        <dbReference type="EMBL" id="KAJ1674149.1"/>
    </source>
</evidence>
<gene>
    <name evidence="1" type="ORF">EV182_003862</name>
</gene>